<proteinExistence type="predicted"/>
<dbReference type="Proteomes" id="UP001437256">
    <property type="component" value="Unassembled WGS sequence"/>
</dbReference>
<dbReference type="EMBL" id="JBBXMP010000123">
    <property type="protein sequence ID" value="KAL0061755.1"/>
    <property type="molecule type" value="Genomic_DNA"/>
</dbReference>
<protein>
    <submittedName>
        <fullName evidence="2">Uncharacterized protein</fullName>
    </submittedName>
</protein>
<evidence type="ECO:0000313" key="2">
    <source>
        <dbReference type="EMBL" id="KAL0061755.1"/>
    </source>
</evidence>
<accession>A0ABR2ZJD4</accession>
<sequence>MNHPDMAGTAKLSAYDKRRAASIPAPLETDSDSDSNTGTFAYESKKPNKTTRKGGKEGQTRPKRVRKSESDSEVMFKERKNARRVQSGYLVANPLLEFFGRDLDLLSVSEEEDAPMGADDKRDDEDEGDSHPFDEGEPLITKATVGYGPCPQNKLSVAPEANSDSVTESETEPETEPEGLLQAKKADEDSVTESGR</sequence>
<organism evidence="2 3">
    <name type="scientific">Marasmius tenuissimus</name>
    <dbReference type="NCBI Taxonomy" id="585030"/>
    <lineage>
        <taxon>Eukaryota</taxon>
        <taxon>Fungi</taxon>
        <taxon>Dikarya</taxon>
        <taxon>Basidiomycota</taxon>
        <taxon>Agaricomycotina</taxon>
        <taxon>Agaricomycetes</taxon>
        <taxon>Agaricomycetidae</taxon>
        <taxon>Agaricales</taxon>
        <taxon>Marasmiineae</taxon>
        <taxon>Marasmiaceae</taxon>
        <taxon>Marasmius</taxon>
    </lineage>
</organism>
<evidence type="ECO:0000313" key="3">
    <source>
        <dbReference type="Proteomes" id="UP001437256"/>
    </source>
</evidence>
<feature type="region of interest" description="Disordered" evidence="1">
    <location>
        <begin position="1"/>
        <end position="75"/>
    </location>
</feature>
<gene>
    <name evidence="2" type="ORF">AAF712_011358</name>
</gene>
<comment type="caution">
    <text evidence="2">The sequence shown here is derived from an EMBL/GenBank/DDBJ whole genome shotgun (WGS) entry which is preliminary data.</text>
</comment>
<reference evidence="2 3" key="1">
    <citation type="submission" date="2024-05" db="EMBL/GenBank/DDBJ databases">
        <title>A draft genome resource for the thread blight pathogen Marasmius tenuissimus strain MS-2.</title>
        <authorList>
            <person name="Yulfo-Soto G.E."/>
            <person name="Baruah I.K."/>
            <person name="Amoako-Attah I."/>
            <person name="Bukari Y."/>
            <person name="Meinhardt L.W."/>
            <person name="Bailey B.A."/>
            <person name="Cohen S.P."/>
        </authorList>
    </citation>
    <scope>NUCLEOTIDE SEQUENCE [LARGE SCALE GENOMIC DNA]</scope>
    <source>
        <strain evidence="2 3">MS-2</strain>
    </source>
</reference>
<feature type="compositionally biased region" description="Acidic residues" evidence="1">
    <location>
        <begin position="167"/>
        <end position="177"/>
    </location>
</feature>
<evidence type="ECO:0000256" key="1">
    <source>
        <dbReference type="SAM" id="MobiDB-lite"/>
    </source>
</evidence>
<feature type="region of interest" description="Disordered" evidence="1">
    <location>
        <begin position="109"/>
        <end position="196"/>
    </location>
</feature>
<name>A0ABR2ZJD4_9AGAR</name>
<keyword evidence="3" id="KW-1185">Reference proteome</keyword>